<dbReference type="EMBL" id="CAJNNV010011096">
    <property type="protein sequence ID" value="CAE8599417.1"/>
    <property type="molecule type" value="Genomic_DNA"/>
</dbReference>
<name>A0A813ENV6_POLGL</name>
<dbReference type="AlphaFoldDB" id="A0A813ENV6"/>
<dbReference type="Proteomes" id="UP000654075">
    <property type="component" value="Unassembled WGS sequence"/>
</dbReference>
<evidence type="ECO:0000256" key="1">
    <source>
        <dbReference type="SAM" id="MobiDB-lite"/>
    </source>
</evidence>
<feature type="chain" id="PRO_5032471274" evidence="2">
    <location>
        <begin position="22"/>
        <end position="301"/>
    </location>
</feature>
<proteinExistence type="predicted"/>
<protein>
    <submittedName>
        <fullName evidence="3">Uncharacterized protein</fullName>
    </submittedName>
</protein>
<keyword evidence="4" id="KW-1185">Reference proteome</keyword>
<feature type="signal peptide" evidence="2">
    <location>
        <begin position="1"/>
        <end position="21"/>
    </location>
</feature>
<comment type="caution">
    <text evidence="3">The sequence shown here is derived from an EMBL/GenBank/DDBJ whole genome shotgun (WGS) entry which is preliminary data.</text>
</comment>
<organism evidence="3 4">
    <name type="scientific">Polarella glacialis</name>
    <name type="common">Dinoflagellate</name>
    <dbReference type="NCBI Taxonomy" id="89957"/>
    <lineage>
        <taxon>Eukaryota</taxon>
        <taxon>Sar</taxon>
        <taxon>Alveolata</taxon>
        <taxon>Dinophyceae</taxon>
        <taxon>Suessiales</taxon>
        <taxon>Suessiaceae</taxon>
        <taxon>Polarella</taxon>
    </lineage>
</organism>
<sequence>MVRSSSTEVLLLLVLGATVNASFGASQVDPAALAADDVYSAEGGCAFNALQHSKGHVESLRKAELAQEVKGGQFPGLDDVLGKLTDAVSNVTDSVKDAVSDASESLNATDIVNSAAAQARETLANVTGKALEAIGGVNGTVNKMAKDLGIDVPPVVKSATDSFEDLEDKVNQQAYEISSRALDMAAQADDPKVRQKILDQISAVNQTVQGGIVQVDDAIEKAEDEAHAVFSEGLLPAATKLSKKMEGFPPAVAREVEQVVTGVTSRDLDGESGGTSKQDKSSSQSASSLGLLSMALLASSL</sequence>
<feature type="region of interest" description="Disordered" evidence="1">
    <location>
        <begin position="262"/>
        <end position="288"/>
    </location>
</feature>
<evidence type="ECO:0000313" key="4">
    <source>
        <dbReference type="Proteomes" id="UP000654075"/>
    </source>
</evidence>
<accession>A0A813ENV6</accession>
<keyword evidence="2" id="KW-0732">Signal</keyword>
<evidence type="ECO:0000313" key="3">
    <source>
        <dbReference type="EMBL" id="CAE8599417.1"/>
    </source>
</evidence>
<evidence type="ECO:0000256" key="2">
    <source>
        <dbReference type="SAM" id="SignalP"/>
    </source>
</evidence>
<gene>
    <name evidence="3" type="ORF">PGLA1383_LOCUS17764</name>
</gene>
<reference evidence="3" key="1">
    <citation type="submission" date="2021-02" db="EMBL/GenBank/DDBJ databases">
        <authorList>
            <person name="Dougan E. K."/>
            <person name="Rhodes N."/>
            <person name="Thang M."/>
            <person name="Chan C."/>
        </authorList>
    </citation>
    <scope>NUCLEOTIDE SEQUENCE</scope>
</reference>